<accession>A0ABN9FYV1</accession>
<dbReference type="Proteomes" id="UP001162483">
    <property type="component" value="Unassembled WGS sequence"/>
</dbReference>
<feature type="non-terminal residue" evidence="2">
    <location>
        <position position="1"/>
    </location>
</feature>
<dbReference type="EMBL" id="CATNWA010017433">
    <property type="protein sequence ID" value="CAI9600483.1"/>
    <property type="molecule type" value="Genomic_DNA"/>
</dbReference>
<comment type="caution">
    <text evidence="2">The sequence shown here is derived from an EMBL/GenBank/DDBJ whole genome shotgun (WGS) entry which is preliminary data.</text>
</comment>
<proteinExistence type="predicted"/>
<reference evidence="2" key="1">
    <citation type="submission" date="2023-05" db="EMBL/GenBank/DDBJ databases">
        <authorList>
            <person name="Stuckert A."/>
        </authorList>
    </citation>
    <scope>NUCLEOTIDE SEQUENCE</scope>
</reference>
<organism evidence="2 3">
    <name type="scientific">Staurois parvus</name>
    <dbReference type="NCBI Taxonomy" id="386267"/>
    <lineage>
        <taxon>Eukaryota</taxon>
        <taxon>Metazoa</taxon>
        <taxon>Chordata</taxon>
        <taxon>Craniata</taxon>
        <taxon>Vertebrata</taxon>
        <taxon>Euteleostomi</taxon>
        <taxon>Amphibia</taxon>
        <taxon>Batrachia</taxon>
        <taxon>Anura</taxon>
        <taxon>Neobatrachia</taxon>
        <taxon>Ranoidea</taxon>
        <taxon>Ranidae</taxon>
        <taxon>Staurois</taxon>
    </lineage>
</organism>
<evidence type="ECO:0000256" key="1">
    <source>
        <dbReference type="SAM" id="MobiDB-lite"/>
    </source>
</evidence>
<gene>
    <name evidence="2" type="ORF">SPARVUS_LOCUS12771195</name>
</gene>
<name>A0ABN9FYV1_9NEOB</name>
<keyword evidence="3" id="KW-1185">Reference proteome</keyword>
<protein>
    <submittedName>
        <fullName evidence="2">Uncharacterized protein</fullName>
    </submittedName>
</protein>
<sequence length="254" mass="27103">TSTTLENPRNGLVGLNTKTLTTLESPGDGLVGLNTKTLTTLESPGDSSVGLDTEKFTTLESPGNGLLSPDNGTSFILSLSGSHVVNNADFIKTEDPTNPNEETSGPVLVLCNPTDVFTIRSGGQALTGTPPSETDFLTVIQMEDLHARSKGELSTIQAELWDVHSGCSNVLLNRNMEAHQQQSEAVFPVALVIPHNTIIPQNSWIGDHGTLLVDTPQWCRQFQVADCQQVDGKGYGSAPPAEWTKQDDLGAPLL</sequence>
<evidence type="ECO:0000313" key="3">
    <source>
        <dbReference type="Proteomes" id="UP001162483"/>
    </source>
</evidence>
<evidence type="ECO:0000313" key="2">
    <source>
        <dbReference type="EMBL" id="CAI9600483.1"/>
    </source>
</evidence>
<feature type="region of interest" description="Disordered" evidence="1">
    <location>
        <begin position="233"/>
        <end position="254"/>
    </location>
</feature>